<gene>
    <name evidence="2" type="ORF">MGAL_10B086512</name>
</gene>
<evidence type="ECO:0000256" key="1">
    <source>
        <dbReference type="SAM" id="MobiDB-lite"/>
    </source>
</evidence>
<dbReference type="EMBL" id="UYJE01001866">
    <property type="protein sequence ID" value="VDI05898.1"/>
    <property type="molecule type" value="Genomic_DNA"/>
</dbReference>
<reference evidence="2" key="1">
    <citation type="submission" date="2018-11" db="EMBL/GenBank/DDBJ databases">
        <authorList>
            <person name="Alioto T."/>
            <person name="Alioto T."/>
        </authorList>
    </citation>
    <scope>NUCLEOTIDE SEQUENCE</scope>
</reference>
<dbReference type="AlphaFoldDB" id="A0A8B6CK08"/>
<protein>
    <submittedName>
        <fullName evidence="2">Uncharacterized protein</fullName>
    </submittedName>
</protein>
<dbReference type="OrthoDB" id="10398200at2759"/>
<feature type="compositionally biased region" description="Basic and acidic residues" evidence="1">
    <location>
        <begin position="37"/>
        <end position="66"/>
    </location>
</feature>
<feature type="region of interest" description="Disordered" evidence="1">
    <location>
        <begin position="37"/>
        <end position="87"/>
    </location>
</feature>
<organism evidence="2 3">
    <name type="scientific">Mytilus galloprovincialis</name>
    <name type="common">Mediterranean mussel</name>
    <dbReference type="NCBI Taxonomy" id="29158"/>
    <lineage>
        <taxon>Eukaryota</taxon>
        <taxon>Metazoa</taxon>
        <taxon>Spiralia</taxon>
        <taxon>Lophotrochozoa</taxon>
        <taxon>Mollusca</taxon>
        <taxon>Bivalvia</taxon>
        <taxon>Autobranchia</taxon>
        <taxon>Pteriomorphia</taxon>
        <taxon>Mytilida</taxon>
        <taxon>Mytiloidea</taxon>
        <taxon>Mytilidae</taxon>
        <taxon>Mytilinae</taxon>
        <taxon>Mytilus</taxon>
    </lineage>
</organism>
<comment type="caution">
    <text evidence="2">The sequence shown here is derived from an EMBL/GenBank/DDBJ whole genome shotgun (WGS) entry which is preliminary data.</text>
</comment>
<dbReference type="Proteomes" id="UP000596742">
    <property type="component" value="Unassembled WGS sequence"/>
</dbReference>
<evidence type="ECO:0000313" key="3">
    <source>
        <dbReference type="Proteomes" id="UP000596742"/>
    </source>
</evidence>
<proteinExistence type="predicted"/>
<accession>A0A8B6CK08</accession>
<name>A0A8B6CK08_MYTGA</name>
<feature type="compositionally biased region" description="Basic residues" evidence="1">
    <location>
        <begin position="70"/>
        <end position="87"/>
    </location>
</feature>
<sequence length="109" mass="12640">MGNGCCCCSDPVDEEDAFMKQRNFVIDSKIFTLGKYGKQETTEAQNDPEKNRKFESFKDSKPDKNSNVKSIKKHSFRKSKMGSSRRVKPNREFIRTCSMEEFCESVSKY</sequence>
<evidence type="ECO:0000313" key="2">
    <source>
        <dbReference type="EMBL" id="VDI05898.1"/>
    </source>
</evidence>
<keyword evidence="3" id="KW-1185">Reference proteome</keyword>